<evidence type="ECO:0000313" key="1">
    <source>
        <dbReference type="EMBL" id="KGF04211.1"/>
    </source>
</evidence>
<dbReference type="Gene3D" id="1.10.150.240">
    <property type="entry name" value="Putative phosphatase, domain 2"/>
    <property type="match status" value="1"/>
</dbReference>
<dbReference type="InterPro" id="IPR036412">
    <property type="entry name" value="HAD-like_sf"/>
</dbReference>
<protein>
    <submittedName>
        <fullName evidence="1">5'-nucleotidase</fullName>
    </submittedName>
</protein>
<dbReference type="AlphaFoldDB" id="A0A095X3D2"/>
<dbReference type="Gene3D" id="3.40.50.1000">
    <property type="entry name" value="HAD superfamily/HAD-like"/>
    <property type="match status" value="1"/>
</dbReference>
<dbReference type="SFLD" id="SFLDS00003">
    <property type="entry name" value="Haloacid_Dehalogenase"/>
    <property type="match status" value="1"/>
</dbReference>
<organism evidence="1 2">
    <name type="scientific">Anaerococcus lactolyticus S7-1-13</name>
    <dbReference type="NCBI Taxonomy" id="1284686"/>
    <lineage>
        <taxon>Bacteria</taxon>
        <taxon>Bacillati</taxon>
        <taxon>Bacillota</taxon>
        <taxon>Tissierellia</taxon>
        <taxon>Tissierellales</taxon>
        <taxon>Peptoniphilaceae</taxon>
        <taxon>Anaerococcus</taxon>
    </lineage>
</organism>
<dbReference type="EMBL" id="JRMW01000033">
    <property type="protein sequence ID" value="KGF04211.1"/>
    <property type="molecule type" value="Genomic_DNA"/>
</dbReference>
<proteinExistence type="predicted"/>
<sequence>MKKILWDIDGTLLNFDLAETIAINNCFDIFDLEKPTEEMIRAYKIINTNYWERLERNEVTRDEVLLGRFRDFFDLYGIDSKNVAHFNYNYQMELGKTYVFNPYGKEIVNHLVGKYDQYAVTNGSLTAQRGKLEGAELNKIFKQSFISELIGFEKPDIKFFDFVFKKIGSYKLDDYVIIGDSLTSDMLGGVKAKIKTIWYNPRAKENHLNLPIDIEISSLDEVENALVKIFE</sequence>
<dbReference type="PANTHER" id="PTHR47478:SF1">
    <property type="entry name" value="PYRIMIDINE 5'-NUCLEOTIDASE YJJG"/>
    <property type="match status" value="1"/>
</dbReference>
<dbReference type="OrthoDB" id="9802350at2"/>
<dbReference type="NCBIfam" id="TIGR01549">
    <property type="entry name" value="HAD-SF-IA-v1"/>
    <property type="match status" value="1"/>
</dbReference>
<dbReference type="SUPFAM" id="SSF56784">
    <property type="entry name" value="HAD-like"/>
    <property type="match status" value="1"/>
</dbReference>
<evidence type="ECO:0000313" key="2">
    <source>
        <dbReference type="Proteomes" id="UP000029579"/>
    </source>
</evidence>
<dbReference type="InterPro" id="IPR052550">
    <property type="entry name" value="Pyrimidine_5'-ntase_YjjG"/>
</dbReference>
<dbReference type="InterPro" id="IPR006439">
    <property type="entry name" value="HAD-SF_hydro_IA"/>
</dbReference>
<name>A0A095X3D2_9FIRM</name>
<dbReference type="PANTHER" id="PTHR47478">
    <property type="match status" value="1"/>
</dbReference>
<dbReference type="SFLD" id="SFLDG01129">
    <property type="entry name" value="C1.5:_HAD__Beta-PGM__Phosphata"/>
    <property type="match status" value="1"/>
</dbReference>
<dbReference type="RefSeq" id="WP_037327683.1">
    <property type="nucleotide sequence ID" value="NZ_JRMW01000033.1"/>
</dbReference>
<dbReference type="eggNOG" id="COG1011">
    <property type="taxonomic scope" value="Bacteria"/>
</dbReference>
<dbReference type="InterPro" id="IPR023198">
    <property type="entry name" value="PGP-like_dom2"/>
</dbReference>
<comment type="caution">
    <text evidence="1">The sequence shown here is derived from an EMBL/GenBank/DDBJ whole genome shotgun (WGS) entry which is preliminary data.</text>
</comment>
<accession>A0A095X3D2</accession>
<dbReference type="InterPro" id="IPR041492">
    <property type="entry name" value="HAD_2"/>
</dbReference>
<dbReference type="InterPro" id="IPR023214">
    <property type="entry name" value="HAD_sf"/>
</dbReference>
<dbReference type="Pfam" id="PF13419">
    <property type="entry name" value="HAD_2"/>
    <property type="match status" value="1"/>
</dbReference>
<gene>
    <name evidence="1" type="ORF">HMPREF1630_05305</name>
</gene>
<dbReference type="Proteomes" id="UP000029579">
    <property type="component" value="Unassembled WGS sequence"/>
</dbReference>
<reference evidence="1 2" key="1">
    <citation type="submission" date="2014-07" db="EMBL/GenBank/DDBJ databases">
        <authorList>
            <person name="McCorrison J."/>
            <person name="Sanka R."/>
            <person name="Torralba M."/>
            <person name="Gillis M."/>
            <person name="Haft D.H."/>
            <person name="Methe B."/>
            <person name="Sutton G."/>
            <person name="Nelson K.E."/>
        </authorList>
    </citation>
    <scope>NUCLEOTIDE SEQUENCE [LARGE SCALE GENOMIC DNA]</scope>
    <source>
        <strain evidence="1 2">S7-1-13</strain>
    </source>
</reference>